<accession>A0ABT9RQ03</accession>
<organism evidence="1 2">
    <name type="scientific">Streptosporangium brasiliense</name>
    <dbReference type="NCBI Taxonomy" id="47480"/>
    <lineage>
        <taxon>Bacteria</taxon>
        <taxon>Bacillati</taxon>
        <taxon>Actinomycetota</taxon>
        <taxon>Actinomycetes</taxon>
        <taxon>Streptosporangiales</taxon>
        <taxon>Streptosporangiaceae</taxon>
        <taxon>Streptosporangium</taxon>
    </lineage>
</organism>
<keyword evidence="2" id="KW-1185">Reference proteome</keyword>
<evidence type="ECO:0000313" key="1">
    <source>
        <dbReference type="EMBL" id="MDP9870365.1"/>
    </source>
</evidence>
<dbReference type="Proteomes" id="UP001230426">
    <property type="component" value="Unassembled WGS sequence"/>
</dbReference>
<evidence type="ECO:0000313" key="2">
    <source>
        <dbReference type="Proteomes" id="UP001230426"/>
    </source>
</evidence>
<gene>
    <name evidence="1" type="ORF">J2S55_009703</name>
</gene>
<dbReference type="EMBL" id="JAUSRB010000004">
    <property type="protein sequence ID" value="MDP9870365.1"/>
    <property type="molecule type" value="Genomic_DNA"/>
</dbReference>
<proteinExistence type="predicted"/>
<dbReference type="RefSeq" id="WP_306876241.1">
    <property type="nucleotide sequence ID" value="NZ_JAUSRB010000004.1"/>
</dbReference>
<name>A0ABT9RQ03_9ACTN</name>
<comment type="caution">
    <text evidence="1">The sequence shown here is derived from an EMBL/GenBank/DDBJ whole genome shotgun (WGS) entry which is preliminary data.</text>
</comment>
<sequence length="98" mass="10855">MNEITEAIVGDTDADAALARLRLLYAVEREIHCPYIGTLLDADKAVLVEYVDLPERRGSAVMDSRAWDAMAQIINAQFTLSGIVYTVHDGRELFGSQK</sequence>
<reference evidence="1 2" key="1">
    <citation type="submission" date="2023-07" db="EMBL/GenBank/DDBJ databases">
        <title>Sequencing the genomes of 1000 actinobacteria strains.</title>
        <authorList>
            <person name="Klenk H.-P."/>
        </authorList>
    </citation>
    <scope>NUCLEOTIDE SEQUENCE [LARGE SCALE GENOMIC DNA]</scope>
    <source>
        <strain evidence="1 2">DSM 44109</strain>
    </source>
</reference>
<protein>
    <submittedName>
        <fullName evidence="1">Uncharacterized protein</fullName>
    </submittedName>
</protein>